<keyword evidence="1" id="KW-1133">Transmembrane helix</keyword>
<evidence type="ECO:0000256" key="1">
    <source>
        <dbReference type="SAM" id="Phobius"/>
    </source>
</evidence>
<accession>A0A238BKH9</accession>
<reference evidence="2 3" key="1">
    <citation type="submission" date="2015-12" db="EMBL/GenBank/DDBJ databases">
        <title>Draft genome of the nematode, Onchocerca flexuosa.</title>
        <authorList>
            <person name="Mitreva M."/>
        </authorList>
    </citation>
    <scope>NUCLEOTIDE SEQUENCE [LARGE SCALE GENOMIC DNA]</scope>
    <source>
        <strain evidence="2">Red Deer</strain>
    </source>
</reference>
<protein>
    <recommendedName>
        <fullName evidence="4">Oxidoreductase, short chain dehydrogenase/reductase family protein</fullName>
    </recommendedName>
</protein>
<evidence type="ECO:0000313" key="3">
    <source>
        <dbReference type="Proteomes" id="UP000242913"/>
    </source>
</evidence>
<keyword evidence="1" id="KW-0812">Transmembrane</keyword>
<dbReference type="EMBL" id="KZ271322">
    <property type="protein sequence ID" value="OZC05396.1"/>
    <property type="molecule type" value="Genomic_DNA"/>
</dbReference>
<sequence>MLLQLLLLFIAFICFYYGLWKFLETIQISDLHKKAVFISGCDSGFGHLLAIKCARNGLPTFAGCLTEQINKSQGMKAIEKIAKNTIGKLTPVHIDVTDEKSVQNAVRFVEENLDSKL</sequence>
<dbReference type="PANTHER" id="PTHR43313:SF1">
    <property type="entry name" value="3BETA-HYDROXYSTEROID DEHYDROGENASE DHS-16"/>
    <property type="match status" value="1"/>
</dbReference>
<dbReference type="AlphaFoldDB" id="A0A238BKH9"/>
<name>A0A238BKH9_9BILA</name>
<dbReference type="GO" id="GO:0008202">
    <property type="term" value="P:steroid metabolic process"/>
    <property type="evidence" value="ECO:0007669"/>
    <property type="project" value="TreeGrafter"/>
</dbReference>
<dbReference type="SUPFAM" id="SSF51735">
    <property type="entry name" value="NAD(P)-binding Rossmann-fold domains"/>
    <property type="match status" value="1"/>
</dbReference>
<proteinExistence type="predicted"/>
<dbReference type="GO" id="GO:0016491">
    <property type="term" value="F:oxidoreductase activity"/>
    <property type="evidence" value="ECO:0007669"/>
    <property type="project" value="TreeGrafter"/>
</dbReference>
<dbReference type="PANTHER" id="PTHR43313">
    <property type="entry name" value="SHORT-CHAIN DEHYDROGENASE/REDUCTASE FAMILY 9C"/>
    <property type="match status" value="1"/>
</dbReference>
<dbReference type="InterPro" id="IPR036291">
    <property type="entry name" value="NAD(P)-bd_dom_sf"/>
</dbReference>
<dbReference type="Gene3D" id="3.40.50.720">
    <property type="entry name" value="NAD(P)-binding Rossmann-like Domain"/>
    <property type="match status" value="1"/>
</dbReference>
<dbReference type="InterPro" id="IPR002347">
    <property type="entry name" value="SDR_fam"/>
</dbReference>
<dbReference type="Pfam" id="PF00106">
    <property type="entry name" value="adh_short"/>
    <property type="match status" value="1"/>
</dbReference>
<evidence type="ECO:0008006" key="4">
    <source>
        <dbReference type="Google" id="ProtNLM"/>
    </source>
</evidence>
<dbReference type="Proteomes" id="UP000242913">
    <property type="component" value="Unassembled WGS sequence"/>
</dbReference>
<keyword evidence="1" id="KW-0472">Membrane</keyword>
<gene>
    <name evidence="2" type="ORF">X798_07631</name>
</gene>
<keyword evidence="3" id="KW-1185">Reference proteome</keyword>
<feature type="non-terminal residue" evidence="2">
    <location>
        <position position="117"/>
    </location>
</feature>
<organism evidence="2 3">
    <name type="scientific">Onchocerca flexuosa</name>
    <dbReference type="NCBI Taxonomy" id="387005"/>
    <lineage>
        <taxon>Eukaryota</taxon>
        <taxon>Metazoa</taxon>
        <taxon>Ecdysozoa</taxon>
        <taxon>Nematoda</taxon>
        <taxon>Chromadorea</taxon>
        <taxon>Rhabditida</taxon>
        <taxon>Spirurina</taxon>
        <taxon>Spiruromorpha</taxon>
        <taxon>Filarioidea</taxon>
        <taxon>Onchocercidae</taxon>
        <taxon>Onchocerca</taxon>
    </lineage>
</organism>
<evidence type="ECO:0000313" key="2">
    <source>
        <dbReference type="EMBL" id="OZC05396.1"/>
    </source>
</evidence>
<feature type="transmembrane region" description="Helical" evidence="1">
    <location>
        <begin position="6"/>
        <end position="23"/>
    </location>
</feature>
<dbReference type="OrthoDB" id="10066351at2759"/>